<dbReference type="Pfam" id="PF00174">
    <property type="entry name" value="Oxidored_molyb"/>
    <property type="match status" value="1"/>
</dbReference>
<evidence type="ECO:0000256" key="1">
    <source>
        <dbReference type="ARBA" id="ARBA00022505"/>
    </source>
</evidence>
<sequence>MAGRWINKLTHADVTPEAAFLNRRQIIAGAAGLGLGTMISPAMAQEAGDLTPNTWEEITQYNNYYEFGTGKEDPAKYADQLTIAPWTVKIDGLVDRPGDYAFDEIMSQMTVEERIYRFRCVEAWSMVVPWNGFELADLLALAGVQEGGKYVAFETLHRPEEMPGARYPVLDWPYVEGLRLDEALHPLTIMATGIYGRDIPIQNGAPLRLVVPWKYGFKSIKSVVRITVTDDEPPTSWNKANASEYGFYSNVNPTVDHPRWTQASERPIGGGLFAKRQPTLMFNGYETEVAALYEGMDLKANF</sequence>
<dbReference type="EC" id="1.8.5.-" evidence="5"/>
<dbReference type="GO" id="GO:0043546">
    <property type="term" value="F:molybdopterin cofactor binding"/>
    <property type="evidence" value="ECO:0007669"/>
    <property type="project" value="UniProtKB-UniRule"/>
</dbReference>
<comment type="function">
    <text evidence="5">Part of the MsrPQ system that repairs oxidized periplasmic proteins containing methionine sulfoxide residues (Met-O), using respiratory chain electrons. Thus protects these proteins from oxidative-stress damage caused by reactive species of oxygen and chlorine generated by the host defense mechanisms. MsrPQ is essential for the maintenance of envelope integrity under bleach stress, rescuing a wide series of structurally unrelated periplasmic proteins from methionine oxidation. The catalytic subunit MsrP is non-stereospecific, being able to reduce both (R-) and (S-) diastereoisomers of methionine sulfoxide.</text>
</comment>
<feature type="binding site" evidence="5">
    <location>
        <position position="62"/>
    </location>
    <ligand>
        <name>Mo-molybdopterin</name>
        <dbReference type="ChEBI" id="CHEBI:71302"/>
    </ligand>
</feature>
<evidence type="ECO:0000256" key="3">
    <source>
        <dbReference type="ARBA" id="ARBA00022729"/>
    </source>
</evidence>
<dbReference type="NCBIfam" id="NF003767">
    <property type="entry name" value="PRK05363.1"/>
    <property type="match status" value="1"/>
</dbReference>
<feature type="binding site" evidence="5">
    <location>
        <position position="155"/>
    </location>
    <ligand>
        <name>Mo-molybdopterin</name>
        <dbReference type="ChEBI" id="CHEBI:71302"/>
    </ligand>
</feature>
<comment type="cofactor">
    <cofactor evidence="5">
        <name>Mo-molybdopterin</name>
        <dbReference type="ChEBI" id="CHEBI:71302"/>
    </cofactor>
    <text evidence="5">Binds 1 Mo-molybdopterin (Mo-MPT) cofactor per subunit.</text>
</comment>
<feature type="domain" description="Oxidoreductase molybdopterin-binding" evidence="6">
    <location>
        <begin position="82"/>
        <end position="237"/>
    </location>
</feature>
<keyword evidence="3 5" id="KW-0732">Signal</keyword>
<feature type="binding site" evidence="5">
    <location>
        <begin position="219"/>
        <end position="221"/>
    </location>
    <ligand>
        <name>Mo-molybdopterin</name>
        <dbReference type="ChEBI" id="CHEBI:71302"/>
    </ligand>
</feature>
<feature type="binding site" evidence="5">
    <location>
        <position position="208"/>
    </location>
    <ligand>
        <name>Mo-molybdopterin</name>
        <dbReference type="ChEBI" id="CHEBI:71302"/>
    </ligand>
</feature>
<name>A0A4R3JL96_9RHOB</name>
<comment type="caution">
    <text evidence="7">The sequence shown here is derived from an EMBL/GenBank/DDBJ whole genome shotgun (WGS) entry which is preliminary data.</text>
</comment>
<dbReference type="InterPro" id="IPR000572">
    <property type="entry name" value="OxRdtase_Mopterin-bd_dom"/>
</dbReference>
<dbReference type="GO" id="GO:0016672">
    <property type="term" value="F:oxidoreductase activity, acting on a sulfur group of donors, quinone or similar compound as acceptor"/>
    <property type="evidence" value="ECO:0007669"/>
    <property type="project" value="UniProtKB-UniRule"/>
</dbReference>
<dbReference type="HAMAP" id="MF_01206">
    <property type="entry name" value="MsrP"/>
    <property type="match status" value="1"/>
</dbReference>
<gene>
    <name evidence="5" type="primary">msrP</name>
    <name evidence="7" type="ORF">EDD52_1022</name>
</gene>
<dbReference type="SUPFAM" id="SSF56524">
    <property type="entry name" value="Oxidoreductase molybdopterin-binding domain"/>
    <property type="match status" value="1"/>
</dbReference>
<feature type="binding site" evidence="5">
    <location>
        <begin position="65"/>
        <end position="66"/>
    </location>
    <ligand>
        <name>Mo-molybdopterin</name>
        <dbReference type="ChEBI" id="CHEBI:71302"/>
    </ligand>
</feature>
<dbReference type="EMBL" id="SLZU01000002">
    <property type="protein sequence ID" value="TCS66188.1"/>
    <property type="molecule type" value="Genomic_DNA"/>
</dbReference>
<comment type="subunit">
    <text evidence="5">Heterodimer of a catalytic subunit (MsrP) and a heme-binding subunit (MsrQ).</text>
</comment>
<keyword evidence="2 5" id="KW-0479">Metal-binding</keyword>
<evidence type="ECO:0000259" key="6">
    <source>
        <dbReference type="Pfam" id="PF00174"/>
    </source>
</evidence>
<accession>A0A4R3JL96</accession>
<keyword evidence="1 5" id="KW-0500">Molybdenum</keyword>
<proteinExistence type="inferred from homology"/>
<dbReference type="PANTHER" id="PTHR43032">
    <property type="entry name" value="PROTEIN-METHIONINE-SULFOXIDE REDUCTASE"/>
    <property type="match status" value="1"/>
</dbReference>
<dbReference type="GO" id="GO:0046872">
    <property type="term" value="F:metal ion binding"/>
    <property type="evidence" value="ECO:0007669"/>
    <property type="project" value="UniProtKB-KW"/>
</dbReference>
<comment type="similarity">
    <text evidence="5">Belongs to the MsrP family.</text>
</comment>
<dbReference type="InterPro" id="IPR022867">
    <property type="entry name" value="MsrP"/>
</dbReference>
<dbReference type="AlphaFoldDB" id="A0A4R3JL96"/>
<dbReference type="RefSeq" id="WP_132242057.1">
    <property type="nucleotide sequence ID" value="NZ_SLZU01000002.1"/>
</dbReference>
<reference evidence="7 8" key="1">
    <citation type="submission" date="2019-03" db="EMBL/GenBank/DDBJ databases">
        <title>Genomic Encyclopedia of Type Strains, Phase IV (KMG-IV): sequencing the most valuable type-strain genomes for metagenomic binning, comparative biology and taxonomic classification.</title>
        <authorList>
            <person name="Goeker M."/>
        </authorList>
    </citation>
    <scope>NUCLEOTIDE SEQUENCE [LARGE SCALE GENOMIC DNA]</scope>
    <source>
        <strain evidence="7 8">DSM 104836</strain>
    </source>
</reference>
<protein>
    <recommendedName>
        <fullName evidence="5">Protein-methionine-sulfoxide reductase catalytic subunit MsrP</fullName>
        <ecNumber evidence="5">1.8.5.-</ecNumber>
    </recommendedName>
</protein>
<dbReference type="GO" id="GO:0030091">
    <property type="term" value="P:protein repair"/>
    <property type="evidence" value="ECO:0007669"/>
    <property type="project" value="UniProtKB-UniRule"/>
</dbReference>
<evidence type="ECO:0000313" key="7">
    <source>
        <dbReference type="EMBL" id="TCS66188.1"/>
    </source>
</evidence>
<evidence type="ECO:0000256" key="2">
    <source>
        <dbReference type="ARBA" id="ARBA00022723"/>
    </source>
</evidence>
<keyword evidence="4 5" id="KW-0560">Oxidoreductase</keyword>
<keyword evidence="8" id="KW-1185">Reference proteome</keyword>
<dbReference type="PANTHER" id="PTHR43032:SF3">
    <property type="entry name" value="PROTEIN-METHIONINE-SULFOXIDE REDUCTASE CATALYTIC SUBUNIT MSRP"/>
    <property type="match status" value="1"/>
</dbReference>
<dbReference type="OrthoDB" id="9795587at2"/>
<feature type="binding site" evidence="5">
    <location>
        <position position="203"/>
    </location>
    <ligand>
        <name>Mo-molybdopterin</name>
        <dbReference type="ChEBI" id="CHEBI:71302"/>
    </ligand>
</feature>
<evidence type="ECO:0000256" key="5">
    <source>
        <dbReference type="HAMAP-Rule" id="MF_01206"/>
    </source>
</evidence>
<evidence type="ECO:0000256" key="4">
    <source>
        <dbReference type="ARBA" id="ARBA00023002"/>
    </source>
</evidence>
<dbReference type="Gene3D" id="3.90.420.10">
    <property type="entry name" value="Oxidoreductase, molybdopterin-binding domain"/>
    <property type="match status" value="1"/>
</dbReference>
<organism evidence="7 8">
    <name type="scientific">Primorskyibacter sedentarius</name>
    <dbReference type="NCBI Taxonomy" id="745311"/>
    <lineage>
        <taxon>Bacteria</taxon>
        <taxon>Pseudomonadati</taxon>
        <taxon>Pseudomonadota</taxon>
        <taxon>Alphaproteobacteria</taxon>
        <taxon>Rhodobacterales</taxon>
        <taxon>Roseobacteraceae</taxon>
        <taxon>Primorskyibacter</taxon>
    </lineage>
</organism>
<comment type="catalytic activity">
    <reaction evidence="5">
        <text>L-methionyl-[protein] + a quinone + H2O = L-methionyl-(S)-S-oxide-[protein] + a quinol</text>
        <dbReference type="Rhea" id="RHEA:51292"/>
        <dbReference type="Rhea" id="RHEA-COMP:12313"/>
        <dbReference type="Rhea" id="RHEA-COMP:12315"/>
        <dbReference type="ChEBI" id="CHEBI:15377"/>
        <dbReference type="ChEBI" id="CHEBI:16044"/>
        <dbReference type="ChEBI" id="CHEBI:24646"/>
        <dbReference type="ChEBI" id="CHEBI:44120"/>
        <dbReference type="ChEBI" id="CHEBI:132124"/>
    </reaction>
</comment>
<dbReference type="InterPro" id="IPR036374">
    <property type="entry name" value="OxRdtase_Mopterin-bd_sf"/>
</dbReference>
<evidence type="ECO:0000313" key="8">
    <source>
        <dbReference type="Proteomes" id="UP000295696"/>
    </source>
</evidence>
<comment type="catalytic activity">
    <reaction evidence="5">
        <text>L-methionyl-[protein] + a quinone + H2O = L-methionyl-(R)-S-oxide-[protein] + a quinol</text>
        <dbReference type="Rhea" id="RHEA:51296"/>
        <dbReference type="Rhea" id="RHEA-COMP:12313"/>
        <dbReference type="Rhea" id="RHEA-COMP:12314"/>
        <dbReference type="ChEBI" id="CHEBI:15377"/>
        <dbReference type="ChEBI" id="CHEBI:16044"/>
        <dbReference type="ChEBI" id="CHEBI:24646"/>
        <dbReference type="ChEBI" id="CHEBI:45764"/>
        <dbReference type="ChEBI" id="CHEBI:132124"/>
    </reaction>
</comment>
<feature type="binding site" evidence="5">
    <location>
        <position position="120"/>
    </location>
    <ligand>
        <name>Mo-molybdopterin</name>
        <dbReference type="ChEBI" id="CHEBI:71302"/>
    </ligand>
    <ligandPart>
        <name>Mo</name>
        <dbReference type="ChEBI" id="CHEBI:28685"/>
    </ligandPart>
</feature>
<dbReference type="Proteomes" id="UP000295696">
    <property type="component" value="Unassembled WGS sequence"/>
</dbReference>